<gene>
    <name evidence="1" type="ORF">LX66_2797</name>
</gene>
<evidence type="ECO:0000313" key="2">
    <source>
        <dbReference type="Proteomes" id="UP000316778"/>
    </source>
</evidence>
<protein>
    <submittedName>
        <fullName evidence="1">Uncharacterized protein</fullName>
    </submittedName>
</protein>
<comment type="caution">
    <text evidence="1">The sequence shown here is derived from an EMBL/GenBank/DDBJ whole genome shotgun (WGS) entry which is preliminary data.</text>
</comment>
<dbReference type="Proteomes" id="UP000316778">
    <property type="component" value="Unassembled WGS sequence"/>
</dbReference>
<dbReference type="AlphaFoldDB" id="A0A562T592"/>
<organism evidence="1 2">
    <name type="scientific">Chitinophaga japonensis</name>
    <name type="common">Flexibacter japonensis</name>
    <dbReference type="NCBI Taxonomy" id="104662"/>
    <lineage>
        <taxon>Bacteria</taxon>
        <taxon>Pseudomonadati</taxon>
        <taxon>Bacteroidota</taxon>
        <taxon>Chitinophagia</taxon>
        <taxon>Chitinophagales</taxon>
        <taxon>Chitinophagaceae</taxon>
        <taxon>Chitinophaga</taxon>
    </lineage>
</organism>
<dbReference type="EMBL" id="VLLG01000003">
    <property type="protein sequence ID" value="TWI88711.1"/>
    <property type="molecule type" value="Genomic_DNA"/>
</dbReference>
<proteinExistence type="predicted"/>
<reference evidence="1 2" key="1">
    <citation type="journal article" date="2013" name="Stand. Genomic Sci.">
        <title>Genomic Encyclopedia of Type Strains, Phase I: The one thousand microbial genomes (KMG-I) project.</title>
        <authorList>
            <person name="Kyrpides N.C."/>
            <person name="Woyke T."/>
            <person name="Eisen J.A."/>
            <person name="Garrity G."/>
            <person name="Lilburn T.G."/>
            <person name="Beck B.J."/>
            <person name="Whitman W.B."/>
            <person name="Hugenholtz P."/>
            <person name="Klenk H.P."/>
        </authorList>
    </citation>
    <scope>NUCLEOTIDE SEQUENCE [LARGE SCALE GENOMIC DNA]</scope>
    <source>
        <strain evidence="1 2">DSM 13484</strain>
    </source>
</reference>
<evidence type="ECO:0000313" key="1">
    <source>
        <dbReference type="EMBL" id="TWI88711.1"/>
    </source>
</evidence>
<accession>A0A562T592</accession>
<name>A0A562T592_CHIJA</name>
<dbReference type="OrthoDB" id="799347at2"/>
<sequence>MNTAAIRQKLYEYIRVADEKKVKAIFTMVEDEVNKVNNWWEDEAVVNELEKRSEALKSGKDKGTTWEAAKKRILDKRAKAGGQ</sequence>
<dbReference type="RefSeq" id="WP_145714460.1">
    <property type="nucleotide sequence ID" value="NZ_BAAAFY010000001.1"/>
</dbReference>
<keyword evidence="2" id="KW-1185">Reference proteome</keyword>